<evidence type="ECO:0000313" key="1">
    <source>
        <dbReference type="EMBL" id="ONG35181.1"/>
    </source>
</evidence>
<accession>A0A1V2GGI4</accession>
<evidence type="ECO:0000313" key="2">
    <source>
        <dbReference type="Proteomes" id="UP000188967"/>
    </source>
</evidence>
<name>A0A1V2GGI4_ECOLX</name>
<comment type="caution">
    <text evidence="1">The sequence shown here is derived from an EMBL/GenBank/DDBJ whole genome shotgun (WGS) entry which is preliminary data.</text>
</comment>
<proteinExistence type="predicted"/>
<gene>
    <name evidence="1" type="ORF">BXT93_09515</name>
</gene>
<sequence length="78" mass="8916">MKIQVNGMIYDESNRDCQCHLADAQHEVFAFIQCLDVGMDGTASAIKKRYWGRYDHDNKEASIRAIMENGGKWPVLPK</sequence>
<protein>
    <submittedName>
        <fullName evidence="1">Uncharacterized protein</fullName>
    </submittedName>
</protein>
<dbReference type="Proteomes" id="UP000188967">
    <property type="component" value="Unassembled WGS sequence"/>
</dbReference>
<organism evidence="1 2">
    <name type="scientific">Escherichia coli</name>
    <dbReference type="NCBI Taxonomy" id="562"/>
    <lineage>
        <taxon>Bacteria</taxon>
        <taxon>Pseudomonadati</taxon>
        <taxon>Pseudomonadota</taxon>
        <taxon>Gammaproteobacteria</taxon>
        <taxon>Enterobacterales</taxon>
        <taxon>Enterobacteriaceae</taxon>
        <taxon>Escherichia</taxon>
    </lineage>
</organism>
<dbReference type="AlphaFoldDB" id="A0A1V2GGI4"/>
<reference evidence="1 2" key="1">
    <citation type="submission" date="2017-01" db="EMBL/GenBank/DDBJ databases">
        <title>Draft genome sequence of an E. coli strain isolated from human, in Amazon, Brazil.</title>
        <authorList>
            <person name="Moura Q."/>
            <person name="Fernandes M.R."/>
            <person name="Cerdeira L."/>
            <person name="Vianello M."/>
            <person name="Souza T.A."/>
            <person name="Ienne S."/>
            <person name="Lincopan N."/>
        </authorList>
    </citation>
    <scope>NUCLEOTIDE SEQUENCE [LARGE SCALE GENOMIC DNA]</scope>
    <source>
        <strain evidence="1 2">ICBEcBL-II-13</strain>
    </source>
</reference>
<dbReference type="RefSeq" id="WP_076795200.1">
    <property type="nucleotide sequence ID" value="NZ_JAKVSX010000045.1"/>
</dbReference>
<dbReference type="EMBL" id="MTPS01000135">
    <property type="protein sequence ID" value="ONG35181.1"/>
    <property type="molecule type" value="Genomic_DNA"/>
</dbReference>